<dbReference type="PANTHER" id="PTHR11292">
    <property type="entry name" value="T-CELL SURFACE GLYCOPROTEIN CD8 BETA CHAIN"/>
    <property type="match status" value="1"/>
</dbReference>
<keyword evidence="5 12" id="KW-1133">Transmembrane helix</keyword>
<keyword evidence="10" id="KW-0393">Immunoglobulin domain</keyword>
<evidence type="ECO:0000313" key="16">
    <source>
        <dbReference type="Proteomes" id="UP000694580"/>
    </source>
</evidence>
<evidence type="ECO:0000256" key="7">
    <source>
        <dbReference type="ARBA" id="ARBA00023136"/>
    </source>
</evidence>
<evidence type="ECO:0000256" key="5">
    <source>
        <dbReference type="ARBA" id="ARBA00022989"/>
    </source>
</evidence>
<proteinExistence type="predicted"/>
<name>A0AAY4AC52_9TELE</name>
<keyword evidence="2 12" id="KW-0812">Transmembrane</keyword>
<evidence type="ECO:0000259" key="14">
    <source>
        <dbReference type="PROSITE" id="PS50835"/>
    </source>
</evidence>
<dbReference type="RefSeq" id="XP_028829500.1">
    <property type="nucleotide sequence ID" value="XM_028973667.1"/>
</dbReference>
<keyword evidence="8" id="KW-1015">Disulfide bond</keyword>
<keyword evidence="16" id="KW-1185">Reference proteome</keyword>
<dbReference type="GO" id="GO:0050776">
    <property type="term" value="P:regulation of immune response"/>
    <property type="evidence" value="ECO:0007669"/>
    <property type="project" value="InterPro"/>
</dbReference>
<keyword evidence="9" id="KW-0325">Glycoprotein</keyword>
<dbReference type="GO" id="GO:0009986">
    <property type="term" value="C:cell surface"/>
    <property type="evidence" value="ECO:0007669"/>
    <property type="project" value="TreeGrafter"/>
</dbReference>
<comment type="subcellular location">
    <subcellularLocation>
        <location evidence="1">Membrane</location>
        <topology evidence="1">Single-pass type I membrane protein</topology>
    </subcellularLocation>
</comment>
<reference evidence="15 16" key="1">
    <citation type="submission" date="2020-06" db="EMBL/GenBank/DDBJ databases">
        <authorList>
            <consortium name="Wellcome Sanger Institute Data Sharing"/>
        </authorList>
    </citation>
    <scope>NUCLEOTIDE SEQUENCE [LARGE SCALE GENOMIC DNA]</scope>
</reference>
<reference evidence="15" key="3">
    <citation type="submission" date="2025-09" db="UniProtKB">
        <authorList>
            <consortium name="Ensembl"/>
        </authorList>
    </citation>
    <scope>IDENTIFICATION</scope>
</reference>
<dbReference type="PROSITE" id="PS50835">
    <property type="entry name" value="IG_LIKE"/>
    <property type="match status" value="1"/>
</dbReference>
<accession>A0AAY4AC52</accession>
<evidence type="ECO:0000256" key="6">
    <source>
        <dbReference type="ARBA" id="ARBA00023130"/>
    </source>
</evidence>
<evidence type="ECO:0000256" key="11">
    <source>
        <dbReference type="SAM" id="MobiDB-lite"/>
    </source>
</evidence>
<evidence type="ECO:0000256" key="2">
    <source>
        <dbReference type="ARBA" id="ARBA00022692"/>
    </source>
</evidence>
<feature type="domain" description="Ig-like" evidence="14">
    <location>
        <begin position="32"/>
        <end position="107"/>
    </location>
</feature>
<dbReference type="InterPro" id="IPR013783">
    <property type="entry name" value="Ig-like_fold"/>
</dbReference>
<evidence type="ECO:0000256" key="9">
    <source>
        <dbReference type="ARBA" id="ARBA00023180"/>
    </source>
</evidence>
<dbReference type="SUPFAM" id="SSF48726">
    <property type="entry name" value="Immunoglobulin"/>
    <property type="match status" value="1"/>
</dbReference>
<feature type="chain" id="PRO_5044219545" description="Ig-like domain-containing protein" evidence="13">
    <location>
        <begin position="19"/>
        <end position="203"/>
    </location>
</feature>
<dbReference type="GeneTree" id="ENSGT00510000048998"/>
<reference evidence="15" key="2">
    <citation type="submission" date="2025-08" db="UniProtKB">
        <authorList>
            <consortium name="Ensembl"/>
        </authorList>
    </citation>
    <scope>IDENTIFICATION</scope>
</reference>
<dbReference type="GO" id="GO:0016020">
    <property type="term" value="C:membrane"/>
    <property type="evidence" value="ECO:0007669"/>
    <property type="project" value="UniProtKB-SubCell"/>
</dbReference>
<evidence type="ECO:0000256" key="3">
    <source>
        <dbReference type="ARBA" id="ARBA00022729"/>
    </source>
</evidence>
<dbReference type="InterPro" id="IPR036179">
    <property type="entry name" value="Ig-like_dom_sf"/>
</dbReference>
<dbReference type="Gene3D" id="2.60.40.10">
    <property type="entry name" value="Immunoglobulins"/>
    <property type="match status" value="1"/>
</dbReference>
<dbReference type="InterPro" id="IPR007110">
    <property type="entry name" value="Ig-like_dom"/>
</dbReference>
<keyword evidence="4" id="KW-0391">Immunity</keyword>
<feature type="region of interest" description="Disordered" evidence="11">
    <location>
        <begin position="117"/>
        <end position="145"/>
    </location>
</feature>
<dbReference type="Proteomes" id="UP000694580">
    <property type="component" value="Chromosome 3"/>
</dbReference>
<keyword evidence="6" id="KW-1064">Adaptive immunity</keyword>
<dbReference type="AlphaFoldDB" id="A0AAY4AC52"/>
<evidence type="ECO:0000256" key="10">
    <source>
        <dbReference type="ARBA" id="ARBA00023319"/>
    </source>
</evidence>
<dbReference type="GO" id="GO:0042288">
    <property type="term" value="F:MHC class I protein binding"/>
    <property type="evidence" value="ECO:0007669"/>
    <property type="project" value="InterPro"/>
</dbReference>
<dbReference type="Ensembl" id="ENSDCDT00010006854.1">
    <property type="protein sequence ID" value="ENSDCDP00010006633.1"/>
    <property type="gene ID" value="ENSDCDG00010002848.1"/>
</dbReference>
<feature type="signal peptide" evidence="13">
    <location>
        <begin position="1"/>
        <end position="18"/>
    </location>
</feature>
<evidence type="ECO:0000256" key="4">
    <source>
        <dbReference type="ARBA" id="ARBA00022859"/>
    </source>
</evidence>
<organism evidence="15 16">
    <name type="scientific">Denticeps clupeoides</name>
    <name type="common">denticle herring</name>
    <dbReference type="NCBI Taxonomy" id="299321"/>
    <lineage>
        <taxon>Eukaryota</taxon>
        <taxon>Metazoa</taxon>
        <taxon>Chordata</taxon>
        <taxon>Craniata</taxon>
        <taxon>Vertebrata</taxon>
        <taxon>Euteleostomi</taxon>
        <taxon>Actinopterygii</taxon>
        <taxon>Neopterygii</taxon>
        <taxon>Teleostei</taxon>
        <taxon>Clupei</taxon>
        <taxon>Clupeiformes</taxon>
        <taxon>Denticipitoidei</taxon>
        <taxon>Denticipitidae</taxon>
        <taxon>Denticeps</taxon>
    </lineage>
</organism>
<evidence type="ECO:0000313" key="15">
    <source>
        <dbReference type="Ensembl" id="ENSDCDP00010006633.1"/>
    </source>
</evidence>
<evidence type="ECO:0000256" key="13">
    <source>
        <dbReference type="SAM" id="SignalP"/>
    </source>
</evidence>
<keyword evidence="3 13" id="KW-0732">Signal</keyword>
<dbReference type="InterPro" id="IPR042414">
    <property type="entry name" value="CD8B"/>
</dbReference>
<dbReference type="GeneID" id="114786506"/>
<gene>
    <name evidence="15" type="primary">cd8b</name>
</gene>
<dbReference type="PANTHER" id="PTHR11292:SF7">
    <property type="entry name" value="T-CELL SURFACE GLYCOPROTEIN CD8 BETA CHAIN-RELATED"/>
    <property type="match status" value="1"/>
</dbReference>
<evidence type="ECO:0000256" key="1">
    <source>
        <dbReference type="ARBA" id="ARBA00004479"/>
    </source>
</evidence>
<dbReference type="GO" id="GO:0015026">
    <property type="term" value="F:coreceptor activity"/>
    <property type="evidence" value="ECO:0007669"/>
    <property type="project" value="InterPro"/>
</dbReference>
<dbReference type="GO" id="GO:0002250">
    <property type="term" value="P:adaptive immune response"/>
    <property type="evidence" value="ECO:0007669"/>
    <property type="project" value="UniProtKB-KW"/>
</dbReference>
<protein>
    <recommendedName>
        <fullName evidence="14">Ig-like domain-containing protein</fullName>
    </recommendedName>
</protein>
<evidence type="ECO:0000256" key="8">
    <source>
        <dbReference type="ARBA" id="ARBA00023157"/>
    </source>
</evidence>
<sequence>MSVTLMWMILGLWTAAASVTVRYPDLNGSEMLQCECVTKSCQFVMWFRQLRSTSEFQFLMTHTLLDKALPAQGELAIDLKPSWTGSTSTLRIKNITERDAGFYSCMVDGTMLPGYMLRPGEKPPRAPQPTKNSKEEAPKPKKRPCCSKSSYCRADVTDCEKMILWPFLGIIAALALTIAGVLFYFSRLPKKCRHNFVKKHQLR</sequence>
<feature type="transmembrane region" description="Helical" evidence="12">
    <location>
        <begin position="163"/>
        <end position="185"/>
    </location>
</feature>
<keyword evidence="7 12" id="KW-0472">Membrane</keyword>
<evidence type="ECO:0000256" key="12">
    <source>
        <dbReference type="SAM" id="Phobius"/>
    </source>
</evidence>